<dbReference type="EMBL" id="FPAA01000006">
    <property type="protein sequence ID" value="SFS70078.1"/>
    <property type="molecule type" value="Genomic_DNA"/>
</dbReference>
<dbReference type="AlphaFoldDB" id="A0A1I6S028"/>
<protein>
    <submittedName>
        <fullName evidence="1">Uncharacterized protein</fullName>
    </submittedName>
</protein>
<sequence length="161" mass="18406">MKKLRKTNITCPPGKLKDNFSILGSKPPNIQGSWRLQVLGIRRQTPQQKVTPYSLKAAFGTYDICQNNRFVTVRIISNIEGEETLIGVWQPIIFKGRVIDWQLITAADTDNGISFISVLKRDRFQKPVQLMFSYTESGFSYQNQLPDQKQTVWSGTLTRIP</sequence>
<dbReference type="RefSeq" id="WP_091836811.1">
    <property type="nucleotide sequence ID" value="NZ_FPAA01000006.1"/>
</dbReference>
<gene>
    <name evidence="1" type="ORF">SAMN05444972_10649</name>
</gene>
<evidence type="ECO:0000313" key="1">
    <source>
        <dbReference type="EMBL" id="SFS70078.1"/>
    </source>
</evidence>
<keyword evidence="2" id="KW-1185">Reference proteome</keyword>
<reference evidence="2" key="1">
    <citation type="submission" date="2016-10" db="EMBL/GenBank/DDBJ databases">
        <authorList>
            <person name="Varghese N."/>
            <person name="Submissions S."/>
        </authorList>
    </citation>
    <scope>NUCLEOTIDE SEQUENCE [LARGE SCALE GENOMIC DNA]</scope>
    <source>
        <strain evidence="2">DSM 45789</strain>
    </source>
</reference>
<proteinExistence type="predicted"/>
<accession>A0A1I6S028</accession>
<organism evidence="1 2">
    <name type="scientific">Marininema halotolerans</name>
    <dbReference type="NCBI Taxonomy" id="1155944"/>
    <lineage>
        <taxon>Bacteria</taxon>
        <taxon>Bacillati</taxon>
        <taxon>Bacillota</taxon>
        <taxon>Bacilli</taxon>
        <taxon>Bacillales</taxon>
        <taxon>Thermoactinomycetaceae</taxon>
        <taxon>Marininema</taxon>
    </lineage>
</organism>
<dbReference type="Proteomes" id="UP000198660">
    <property type="component" value="Unassembled WGS sequence"/>
</dbReference>
<name>A0A1I6S028_9BACL</name>
<evidence type="ECO:0000313" key="2">
    <source>
        <dbReference type="Proteomes" id="UP000198660"/>
    </source>
</evidence>